<keyword evidence="12 15" id="KW-0472">Membrane</keyword>
<name>A0A183A054_9TREM</name>
<feature type="domain" description="Peptidase M28" evidence="16">
    <location>
        <begin position="173"/>
        <end position="352"/>
    </location>
</feature>
<evidence type="ECO:0000256" key="7">
    <source>
        <dbReference type="ARBA" id="ARBA00022801"/>
    </source>
</evidence>
<evidence type="ECO:0000256" key="13">
    <source>
        <dbReference type="ARBA" id="ARBA00023180"/>
    </source>
</evidence>
<keyword evidence="5 15" id="KW-0812">Transmembrane</keyword>
<keyword evidence="20" id="KW-1185">Reference proteome</keyword>
<proteinExistence type="inferred from homology"/>
<evidence type="ECO:0000256" key="6">
    <source>
        <dbReference type="ARBA" id="ARBA00022723"/>
    </source>
</evidence>
<dbReference type="FunFam" id="3.40.630.10:FF:000008">
    <property type="entry name" value="Endoplasmic reticulum metallopeptidase 1"/>
    <property type="match status" value="1"/>
</dbReference>
<feature type="transmembrane region" description="Helical" evidence="15">
    <location>
        <begin position="447"/>
        <end position="467"/>
    </location>
</feature>
<evidence type="ECO:0000256" key="9">
    <source>
        <dbReference type="ARBA" id="ARBA00022833"/>
    </source>
</evidence>
<evidence type="ECO:0000256" key="4">
    <source>
        <dbReference type="ARBA" id="ARBA00022670"/>
    </source>
</evidence>
<evidence type="ECO:0000256" key="11">
    <source>
        <dbReference type="ARBA" id="ARBA00023049"/>
    </source>
</evidence>
<organism evidence="21">
    <name type="scientific">Echinostoma caproni</name>
    <dbReference type="NCBI Taxonomy" id="27848"/>
    <lineage>
        <taxon>Eukaryota</taxon>
        <taxon>Metazoa</taxon>
        <taxon>Spiralia</taxon>
        <taxon>Lophotrochozoa</taxon>
        <taxon>Platyhelminthes</taxon>
        <taxon>Trematoda</taxon>
        <taxon>Digenea</taxon>
        <taxon>Plagiorchiida</taxon>
        <taxon>Echinostomata</taxon>
        <taxon>Echinostomatoidea</taxon>
        <taxon>Echinostomatidae</taxon>
        <taxon>Echinostoma</taxon>
    </lineage>
</organism>
<dbReference type="Pfam" id="PF04389">
    <property type="entry name" value="Peptidase_M28"/>
    <property type="match status" value="1"/>
</dbReference>
<feature type="region of interest" description="Disordered" evidence="14">
    <location>
        <begin position="1"/>
        <end position="39"/>
    </location>
</feature>
<dbReference type="Pfam" id="PF22248">
    <property type="entry name" value="ERMP1_C"/>
    <property type="match status" value="1"/>
</dbReference>
<reference evidence="19 20" key="2">
    <citation type="submission" date="2018-11" db="EMBL/GenBank/DDBJ databases">
        <authorList>
            <consortium name="Pathogen Informatics"/>
        </authorList>
    </citation>
    <scope>NUCLEOTIDE SEQUENCE [LARGE SCALE GENOMIC DNA]</scope>
    <source>
        <strain evidence="19 20">Egypt</strain>
    </source>
</reference>
<evidence type="ECO:0000256" key="10">
    <source>
        <dbReference type="ARBA" id="ARBA00022989"/>
    </source>
</evidence>
<evidence type="ECO:0000313" key="20">
    <source>
        <dbReference type="Proteomes" id="UP000272942"/>
    </source>
</evidence>
<reference evidence="21" key="1">
    <citation type="submission" date="2016-06" db="UniProtKB">
        <authorList>
            <consortium name="WormBaseParasite"/>
        </authorList>
    </citation>
    <scope>IDENTIFICATION</scope>
</reference>
<evidence type="ECO:0000313" key="21">
    <source>
        <dbReference type="WBParaSite" id="ECPE_0000033801-mRNA-1"/>
    </source>
</evidence>
<gene>
    <name evidence="19" type="ORF">ECPE_LOCUS339</name>
</gene>
<evidence type="ECO:0000256" key="3">
    <source>
        <dbReference type="ARBA" id="ARBA00010918"/>
    </source>
</evidence>
<evidence type="ECO:0000259" key="17">
    <source>
        <dbReference type="Pfam" id="PF22248"/>
    </source>
</evidence>
<keyword evidence="11" id="KW-0482">Metalloprotease</keyword>
<dbReference type="InterPro" id="IPR007484">
    <property type="entry name" value="Peptidase_M28"/>
</dbReference>
<dbReference type="InterPro" id="IPR045175">
    <property type="entry name" value="M28_fam"/>
</dbReference>
<dbReference type="InterPro" id="IPR048024">
    <property type="entry name" value="Fxna-like_M28_dom"/>
</dbReference>
<keyword evidence="10 15" id="KW-1133">Transmembrane helix</keyword>
<feature type="transmembrane region" description="Helical" evidence="15">
    <location>
        <begin position="532"/>
        <end position="551"/>
    </location>
</feature>
<dbReference type="InterPro" id="IPR053973">
    <property type="entry name" value="ERMP1-like_C"/>
</dbReference>
<evidence type="ECO:0000256" key="12">
    <source>
        <dbReference type="ARBA" id="ARBA00023136"/>
    </source>
</evidence>
<keyword evidence="4" id="KW-0645">Protease</keyword>
<keyword evidence="9" id="KW-0862">Zinc</keyword>
<feature type="transmembrane region" description="Helical" evidence="15">
    <location>
        <begin position="414"/>
        <end position="435"/>
    </location>
</feature>
<dbReference type="OrthoDB" id="7887808at2759"/>
<protein>
    <submittedName>
        <fullName evidence="21">Peptidase_M28 domain-containing protein</fullName>
    </submittedName>
</protein>
<dbReference type="CDD" id="cd03875">
    <property type="entry name" value="M28_Fxna_like"/>
    <property type="match status" value="1"/>
</dbReference>
<evidence type="ECO:0000259" key="16">
    <source>
        <dbReference type="Pfam" id="PF04389"/>
    </source>
</evidence>
<evidence type="ECO:0000256" key="15">
    <source>
        <dbReference type="SAM" id="Phobius"/>
    </source>
</evidence>
<keyword evidence="6" id="KW-0479">Metal-binding</keyword>
<dbReference type="WBParaSite" id="ECPE_0000033801-mRNA-1">
    <property type="protein sequence ID" value="ECPE_0000033801-mRNA-1"/>
    <property type="gene ID" value="ECPE_0000033801"/>
</dbReference>
<comment type="subcellular location">
    <subcellularLocation>
        <location evidence="2">Endoplasmic reticulum membrane</location>
        <topology evidence="2">Multi-pass membrane protein</topology>
    </subcellularLocation>
</comment>
<dbReference type="SUPFAM" id="SSF53187">
    <property type="entry name" value="Zn-dependent exopeptidases"/>
    <property type="match status" value="1"/>
</dbReference>
<feature type="transmembrane region" description="Helical" evidence="15">
    <location>
        <begin position="632"/>
        <end position="654"/>
    </location>
</feature>
<dbReference type="PANTHER" id="PTHR12147">
    <property type="entry name" value="METALLOPEPTIDASE M28 FAMILY MEMBER"/>
    <property type="match status" value="1"/>
</dbReference>
<feature type="transmembrane region" description="Helical" evidence="15">
    <location>
        <begin position="600"/>
        <end position="620"/>
    </location>
</feature>
<comment type="cofactor">
    <cofactor evidence="1">
        <name>Zn(2+)</name>
        <dbReference type="ChEBI" id="CHEBI:29105"/>
    </cofactor>
</comment>
<feature type="transmembrane region" description="Helical" evidence="15">
    <location>
        <begin position="563"/>
        <end position="588"/>
    </location>
</feature>
<evidence type="ECO:0000313" key="19">
    <source>
        <dbReference type="EMBL" id="VDP21740.1"/>
    </source>
</evidence>
<feature type="compositionally biased region" description="Polar residues" evidence="14">
    <location>
        <begin position="25"/>
        <end position="34"/>
    </location>
</feature>
<feature type="domain" description="Endoplasmic reticulum metallopeptidase 1/1-A TM" evidence="18">
    <location>
        <begin position="498"/>
        <end position="608"/>
    </location>
</feature>
<accession>A0A183A054</accession>
<dbReference type="GO" id="GO:0046872">
    <property type="term" value="F:metal ion binding"/>
    <property type="evidence" value="ECO:0007669"/>
    <property type="project" value="UniProtKB-KW"/>
</dbReference>
<dbReference type="GO" id="GO:0008235">
    <property type="term" value="F:metalloexopeptidase activity"/>
    <property type="evidence" value="ECO:0007669"/>
    <property type="project" value="InterPro"/>
</dbReference>
<dbReference type="Pfam" id="PF22249">
    <property type="entry name" value="ERMP1-TM"/>
    <property type="match status" value="1"/>
</dbReference>
<evidence type="ECO:0000256" key="8">
    <source>
        <dbReference type="ARBA" id="ARBA00022824"/>
    </source>
</evidence>
<sequence>MDAVPRRRPNVSSDNPRSNDGVESRPQNESTYMSPSDRGLSESVYDSPELSFWIKSLVIIFIGAVYVCSLRHSCTINVKKQTFELLHFSSDNARVHLQRVTSLGPRPAGSNANELSAADYLRRELLNIARIATHSGMKVEFDEQVSNYSSFQTGFHVSAYNNLRNFLLKFHATFLSNCHYDSAVESPGASDDFVSCAIMLEACRIFALGPNNLTNDLIFLFNGAEESILPSSHAFVTQHQWAKEVSAFLNLEGAGSGGRLMVFQSGPGTDSEFLVNSYSDSFAQPYANVFAEELFQSGIIPSDTDFRVFRDFGRIPGLDMAYTSDGYCYHTRYDTESRISKECLQSTGEDIVTFLRQIVKTSAWTRSVYFDVLGFQLISVPWRLWKLFDWLLLTLSVCWLLYDRRFNSLSLDWIYFRRCNSVFGLIFAYLLGYLTHHYGCRMSWYSARYNLVGIYLLPFICWFFWFFTLLTNIPNGLCVICFKSSGLFNKMGWVISRKTNNLLIERDFFDAALFVIAFHMLVFDLLNSPAGFVSTIWLASILFGRVMYQLTAPNSLNSVRWTFFLVIPACLFWHFYFCASVVEFFIPVFGRSGQIIEPDIALSVCLFYLISPITLLFGGMMQCSAGNASRSLRLILLNACISYAVLVHASPYGFPYAIPPTSSVDDPTFSPRLQRIAIFHTERRFRDLADSEHVTSNDSFISILPLDVNDIRFLKPHSYPAAIPSSLFSYILQDDNLPNDNFGGLTELVNASSIPCNRSRPYCGTPSLYPYIHFLDSFYQIPSPPHSLKPTARLIMLSRTSLNNPVFPPDRQAVNLTFSIVSGPPLTHLLIRTDTPSVRLFAWSFNSSSPFPIPIPLPKKRDYPGPTGAHYFVYHVNAELRNHSQVWTQPWTFWLCLDFSTDVVQPHVDLAAAGIYVHDQFTSCNSPVLKEAMSRLPPWVTTMSGCSSYEHYRFLLK</sequence>
<dbReference type="GO" id="GO:0005789">
    <property type="term" value="C:endoplasmic reticulum membrane"/>
    <property type="evidence" value="ECO:0007669"/>
    <property type="project" value="UniProtKB-SubCell"/>
</dbReference>
<dbReference type="AlphaFoldDB" id="A0A183A054"/>
<dbReference type="GO" id="GO:0006508">
    <property type="term" value="P:proteolysis"/>
    <property type="evidence" value="ECO:0007669"/>
    <property type="project" value="UniProtKB-KW"/>
</dbReference>
<keyword evidence="13" id="KW-0325">Glycoprotein</keyword>
<dbReference type="Gene3D" id="3.40.630.10">
    <property type="entry name" value="Zn peptidases"/>
    <property type="match status" value="1"/>
</dbReference>
<evidence type="ECO:0000256" key="2">
    <source>
        <dbReference type="ARBA" id="ARBA00004477"/>
    </source>
</evidence>
<evidence type="ECO:0000256" key="5">
    <source>
        <dbReference type="ARBA" id="ARBA00022692"/>
    </source>
</evidence>
<feature type="domain" description="Endoplasmic reticulum metallopeptidase 1-like C-terminal" evidence="17">
    <location>
        <begin position="671"/>
        <end position="952"/>
    </location>
</feature>
<keyword evidence="7" id="KW-0378">Hydrolase</keyword>
<keyword evidence="8" id="KW-0256">Endoplasmic reticulum</keyword>
<dbReference type="PANTHER" id="PTHR12147:SF22">
    <property type="entry name" value="ENDOPLASMIC RETICULUM METALLOPEPTIDASE 1"/>
    <property type="match status" value="1"/>
</dbReference>
<dbReference type="Proteomes" id="UP000272942">
    <property type="component" value="Unassembled WGS sequence"/>
</dbReference>
<dbReference type="InterPro" id="IPR053974">
    <property type="entry name" value="ERMP1_1-A_TM"/>
</dbReference>
<evidence type="ECO:0000256" key="14">
    <source>
        <dbReference type="SAM" id="MobiDB-lite"/>
    </source>
</evidence>
<evidence type="ECO:0000256" key="1">
    <source>
        <dbReference type="ARBA" id="ARBA00001947"/>
    </source>
</evidence>
<evidence type="ECO:0000259" key="18">
    <source>
        <dbReference type="Pfam" id="PF22249"/>
    </source>
</evidence>
<comment type="similarity">
    <text evidence="3">Belongs to the peptidase M28 family.</text>
</comment>
<dbReference type="EMBL" id="UZAN01001102">
    <property type="protein sequence ID" value="VDP21740.1"/>
    <property type="molecule type" value="Genomic_DNA"/>
</dbReference>